<dbReference type="CDD" id="cd22269">
    <property type="entry name" value="DPBB_EG45-like"/>
    <property type="match status" value="1"/>
</dbReference>
<dbReference type="InterPro" id="IPR007112">
    <property type="entry name" value="Expansin/allergen_DPBB_dom"/>
</dbReference>
<proteinExistence type="predicted"/>
<dbReference type="InterPro" id="IPR009009">
    <property type="entry name" value="RlpA-like_DPBB"/>
</dbReference>
<dbReference type="Gene3D" id="2.40.40.10">
    <property type="entry name" value="RlpA-like domain"/>
    <property type="match status" value="1"/>
</dbReference>
<dbReference type="InterPro" id="IPR036908">
    <property type="entry name" value="RlpA-like_sf"/>
</dbReference>
<dbReference type="EMBL" id="CAMGYJ010000003">
    <property type="protein sequence ID" value="CAI0394102.1"/>
    <property type="molecule type" value="Genomic_DNA"/>
</dbReference>
<gene>
    <name evidence="3" type="ORF">LITE_LOCUS8201</name>
</gene>
<dbReference type="SUPFAM" id="SSF50685">
    <property type="entry name" value="Barwin-like endoglucanases"/>
    <property type="match status" value="1"/>
</dbReference>
<dbReference type="PROSITE" id="PS50842">
    <property type="entry name" value="EXPANSIN_EG45"/>
    <property type="match status" value="1"/>
</dbReference>
<feature type="chain" id="PRO_5043818689" description="Expansin-like EG45 domain-containing protein" evidence="1">
    <location>
        <begin position="36"/>
        <end position="167"/>
    </location>
</feature>
<dbReference type="PANTHER" id="PTHR47295:SF5">
    <property type="entry name" value="EG45-LIKE DOMAIN CONTAINING PROTEIN 2"/>
    <property type="match status" value="1"/>
</dbReference>
<comment type="caution">
    <text evidence="3">The sequence shown here is derived from an EMBL/GenBank/DDBJ whole genome shotgun (WGS) entry which is preliminary data.</text>
</comment>
<dbReference type="Pfam" id="PF03330">
    <property type="entry name" value="DPBB_1"/>
    <property type="match status" value="1"/>
</dbReference>
<dbReference type="PANTHER" id="PTHR47295">
    <property type="entry name" value="EG45-LIKE DOMAIN CONTAINING PROTEIN 1-RELATED"/>
    <property type="match status" value="1"/>
</dbReference>
<evidence type="ECO:0000313" key="3">
    <source>
        <dbReference type="EMBL" id="CAI0394102.1"/>
    </source>
</evidence>
<keyword evidence="1" id="KW-0732">Signal</keyword>
<dbReference type="AlphaFoldDB" id="A0AAV0IB08"/>
<name>A0AAV0IB08_9ROSI</name>
<protein>
    <recommendedName>
        <fullName evidence="2">Expansin-like EG45 domain-containing protein</fullName>
    </recommendedName>
</protein>
<dbReference type="GO" id="GO:0009627">
    <property type="term" value="P:systemic acquired resistance"/>
    <property type="evidence" value="ECO:0007669"/>
    <property type="project" value="InterPro"/>
</dbReference>
<dbReference type="GO" id="GO:0048046">
    <property type="term" value="C:apoplast"/>
    <property type="evidence" value="ECO:0007669"/>
    <property type="project" value="InterPro"/>
</dbReference>
<evidence type="ECO:0000256" key="1">
    <source>
        <dbReference type="SAM" id="SignalP"/>
    </source>
</evidence>
<accession>A0AAV0IB08</accession>
<reference evidence="3" key="1">
    <citation type="submission" date="2022-08" db="EMBL/GenBank/DDBJ databases">
        <authorList>
            <person name="Gutierrez-Valencia J."/>
        </authorList>
    </citation>
    <scope>NUCLEOTIDE SEQUENCE</scope>
</reference>
<organism evidence="3 4">
    <name type="scientific">Linum tenue</name>
    <dbReference type="NCBI Taxonomy" id="586396"/>
    <lineage>
        <taxon>Eukaryota</taxon>
        <taxon>Viridiplantae</taxon>
        <taxon>Streptophyta</taxon>
        <taxon>Embryophyta</taxon>
        <taxon>Tracheophyta</taxon>
        <taxon>Spermatophyta</taxon>
        <taxon>Magnoliopsida</taxon>
        <taxon>eudicotyledons</taxon>
        <taxon>Gunneridae</taxon>
        <taxon>Pentapetalae</taxon>
        <taxon>rosids</taxon>
        <taxon>fabids</taxon>
        <taxon>Malpighiales</taxon>
        <taxon>Linaceae</taxon>
        <taxon>Linum</taxon>
    </lineage>
</organism>
<evidence type="ECO:0000313" key="4">
    <source>
        <dbReference type="Proteomes" id="UP001154282"/>
    </source>
</evidence>
<keyword evidence="4" id="KW-1185">Reference proteome</keyword>
<dbReference type="SMART" id="SM00837">
    <property type="entry name" value="DPBB_1"/>
    <property type="match status" value="1"/>
</dbReference>
<dbReference type="InterPro" id="IPR044206">
    <property type="entry name" value="EGC1/2"/>
</dbReference>
<feature type="domain" description="Expansin-like EG45" evidence="2">
    <location>
        <begin position="34"/>
        <end position="138"/>
    </location>
</feature>
<evidence type="ECO:0000259" key="2">
    <source>
        <dbReference type="PROSITE" id="PS50842"/>
    </source>
</evidence>
<sequence>MEHQQHHHGTITKLTITTTMVGLLLLLCLIDTTEAAQGLAVFHLKNTPSACYGNQNKGDMIVGVSDKLWNNGRACGRRYRVRCVGPANLVRNACKTTTAAIIVTVVDYCKACTGDLNLSRGAFSRIANPDAGKVRVAYDDLMKFCTAYADNDNYVEVPTRIREREIN</sequence>
<feature type="signal peptide" evidence="1">
    <location>
        <begin position="1"/>
        <end position="35"/>
    </location>
</feature>
<dbReference type="Proteomes" id="UP001154282">
    <property type="component" value="Unassembled WGS sequence"/>
</dbReference>